<dbReference type="Pfam" id="PF20979">
    <property type="entry name" value="Arginosuc_syn_C"/>
    <property type="match status" value="1"/>
</dbReference>
<dbReference type="NCBIfam" id="TIGR00032">
    <property type="entry name" value="argG"/>
    <property type="match status" value="1"/>
</dbReference>
<dbReference type="GO" id="GO:0005524">
    <property type="term" value="F:ATP binding"/>
    <property type="evidence" value="ECO:0007669"/>
    <property type="project" value="UniProtKB-KW"/>
</dbReference>
<dbReference type="Gene3D" id="3.40.50.620">
    <property type="entry name" value="HUPs"/>
    <property type="match status" value="1"/>
</dbReference>
<evidence type="ECO:0000256" key="19">
    <source>
        <dbReference type="ARBA" id="ARBA00049255"/>
    </source>
</evidence>
<dbReference type="GO" id="GO:0000050">
    <property type="term" value="P:urea cycle"/>
    <property type="evidence" value="ECO:0007669"/>
    <property type="project" value="TreeGrafter"/>
</dbReference>
<dbReference type="InterPro" id="IPR001518">
    <property type="entry name" value="Arginosuc_synth"/>
</dbReference>
<dbReference type="FunFam" id="3.30.70.380:FF:000002">
    <property type="entry name" value="phenylalanine--tRNA ligase, mitochondrial"/>
    <property type="match status" value="1"/>
</dbReference>
<dbReference type="Gene3D" id="3.90.1260.10">
    <property type="entry name" value="Argininosuccinate synthetase, chain A, domain 2"/>
    <property type="match status" value="1"/>
</dbReference>
<keyword evidence="14" id="KW-0809">Transit peptide</keyword>
<comment type="similarity">
    <text evidence="21">Belongs to the argininosuccinate synthase family. Type 1 subfamily.</text>
</comment>
<dbReference type="InterPro" id="IPR045864">
    <property type="entry name" value="aa-tRNA-synth_II/BPL/LPL"/>
</dbReference>
<name>A0AAN6YVX0_9PEZI</name>
<dbReference type="InterPro" id="IPR014729">
    <property type="entry name" value="Rossmann-like_a/b/a_fold"/>
</dbReference>
<feature type="domain" description="FDX-ACB" evidence="24">
    <location>
        <begin position="856"/>
        <end position="961"/>
    </location>
</feature>
<comment type="function">
    <text evidence="20">Is responsible for the charging of tRNA(Phe) with phenylalanine in mitochondrial translation.</text>
</comment>
<comment type="subcellular location">
    <subcellularLocation>
        <location evidence="1">Mitochondrion matrix</location>
    </subcellularLocation>
</comment>
<dbReference type="FunFam" id="3.90.1260.10:FF:000003">
    <property type="entry name" value="Argininosuccinate synthase"/>
    <property type="match status" value="1"/>
</dbReference>
<evidence type="ECO:0000256" key="6">
    <source>
        <dbReference type="ARBA" id="ARBA00012814"/>
    </source>
</evidence>
<evidence type="ECO:0000256" key="3">
    <source>
        <dbReference type="ARBA" id="ARBA00008226"/>
    </source>
</evidence>
<dbReference type="EC" id="6.3.4.5" evidence="5"/>
<keyword evidence="13" id="KW-0648">Protein biosynthesis</keyword>
<dbReference type="HAMAP" id="MF_00005">
    <property type="entry name" value="Arg_succ_synth_type1"/>
    <property type="match status" value="1"/>
</dbReference>
<proteinExistence type="inferred from homology"/>
<evidence type="ECO:0000256" key="21">
    <source>
        <dbReference type="ARBA" id="ARBA00060987"/>
    </source>
</evidence>
<dbReference type="PROSITE" id="PS50862">
    <property type="entry name" value="AA_TRNA_LIGASE_II"/>
    <property type="match status" value="1"/>
</dbReference>
<dbReference type="InterPro" id="IPR002319">
    <property type="entry name" value="Phenylalanyl-tRNA_Synthase"/>
</dbReference>
<dbReference type="GO" id="GO:0005759">
    <property type="term" value="C:mitochondrial matrix"/>
    <property type="evidence" value="ECO:0007669"/>
    <property type="project" value="UniProtKB-SubCell"/>
</dbReference>
<evidence type="ECO:0000256" key="22">
    <source>
        <dbReference type="ARBA" id="ARBA00073229"/>
    </source>
</evidence>
<dbReference type="GO" id="GO:0006432">
    <property type="term" value="P:phenylalanyl-tRNA aminoacylation"/>
    <property type="evidence" value="ECO:0007669"/>
    <property type="project" value="InterPro"/>
</dbReference>
<dbReference type="InterPro" id="IPR048268">
    <property type="entry name" value="Arginosuc_syn_C"/>
</dbReference>
<evidence type="ECO:0000256" key="13">
    <source>
        <dbReference type="ARBA" id="ARBA00022917"/>
    </source>
</evidence>
<dbReference type="RefSeq" id="XP_064673048.1">
    <property type="nucleotide sequence ID" value="XM_064816586.1"/>
</dbReference>
<dbReference type="EC" id="6.1.1.20" evidence="6"/>
<gene>
    <name evidence="25" type="ORF">N656DRAFT_787198</name>
</gene>
<comment type="caution">
    <text evidence="25">The sequence shown here is derived from an EMBL/GenBank/DDBJ whole genome shotgun (WGS) entry which is preliminary data.</text>
</comment>
<dbReference type="PANTHER" id="PTHR11587:SF2">
    <property type="entry name" value="ARGININOSUCCINATE SYNTHASE"/>
    <property type="match status" value="1"/>
</dbReference>
<keyword evidence="9" id="KW-0436">Ligase</keyword>
<dbReference type="SUPFAM" id="SSF54991">
    <property type="entry name" value="Anticodon-binding domain of PheRS"/>
    <property type="match status" value="1"/>
</dbReference>
<dbReference type="NCBIfam" id="NF001770">
    <property type="entry name" value="PRK00509.1"/>
    <property type="match status" value="1"/>
</dbReference>
<dbReference type="GO" id="GO:0000049">
    <property type="term" value="F:tRNA binding"/>
    <property type="evidence" value="ECO:0007669"/>
    <property type="project" value="InterPro"/>
</dbReference>
<dbReference type="InterPro" id="IPR004530">
    <property type="entry name" value="Phe-tRNA-synth_IIc_mito"/>
</dbReference>
<keyword evidence="15" id="KW-0496">Mitochondrion</keyword>
<comment type="similarity">
    <text evidence="3">Belongs to the class-II aminoacyl-tRNA synthetase family.</text>
</comment>
<dbReference type="FunFam" id="3.40.50.620:FF:000019">
    <property type="entry name" value="Argininosuccinate synthase"/>
    <property type="match status" value="1"/>
</dbReference>
<dbReference type="InterPro" id="IPR006195">
    <property type="entry name" value="aa-tRNA-synth_II"/>
</dbReference>
<comment type="subunit">
    <text evidence="4">Homotetramer.</text>
</comment>
<dbReference type="CDD" id="cd01999">
    <property type="entry name" value="ASS"/>
    <property type="match status" value="1"/>
</dbReference>
<keyword evidence="12" id="KW-0067">ATP-binding</keyword>
<evidence type="ECO:0000256" key="4">
    <source>
        <dbReference type="ARBA" id="ARBA00011881"/>
    </source>
</evidence>
<dbReference type="InterPro" id="IPR048267">
    <property type="entry name" value="Arginosuc_syn_N"/>
</dbReference>
<dbReference type="SUPFAM" id="SSF55681">
    <property type="entry name" value="Class II aaRS and biotin synthetases"/>
    <property type="match status" value="1"/>
</dbReference>
<accession>A0AAN6YVX0</accession>
<keyword evidence="26" id="KW-1185">Reference proteome</keyword>
<reference evidence="25" key="2">
    <citation type="submission" date="2023-05" db="EMBL/GenBank/DDBJ databases">
        <authorList>
            <consortium name="Lawrence Berkeley National Laboratory"/>
            <person name="Steindorff A."/>
            <person name="Hensen N."/>
            <person name="Bonometti L."/>
            <person name="Westerberg I."/>
            <person name="Brannstrom I.O."/>
            <person name="Guillou S."/>
            <person name="Cros-Aarteil S."/>
            <person name="Calhoun S."/>
            <person name="Haridas S."/>
            <person name="Kuo A."/>
            <person name="Mondo S."/>
            <person name="Pangilinan J."/>
            <person name="Riley R."/>
            <person name="Labutti K."/>
            <person name="Andreopoulos B."/>
            <person name="Lipzen A."/>
            <person name="Chen C."/>
            <person name="Yanf M."/>
            <person name="Daum C."/>
            <person name="Ng V."/>
            <person name="Clum A."/>
            <person name="Ohm R."/>
            <person name="Martin F."/>
            <person name="Silar P."/>
            <person name="Natvig D."/>
            <person name="Lalanne C."/>
            <person name="Gautier V."/>
            <person name="Ament-Velasquez S.L."/>
            <person name="Kruys A."/>
            <person name="Hutchinson M.I."/>
            <person name="Powell A.J."/>
            <person name="Barry K."/>
            <person name="Miller A.N."/>
            <person name="Grigoriev I.V."/>
            <person name="Debuchy R."/>
            <person name="Gladieux P."/>
            <person name="Thoren M.H."/>
            <person name="Johannesson H."/>
        </authorList>
    </citation>
    <scope>NUCLEOTIDE SEQUENCE</scope>
    <source>
        <strain evidence="25">CBS 508.74</strain>
    </source>
</reference>
<evidence type="ECO:0000256" key="17">
    <source>
        <dbReference type="ARBA" id="ARBA00029916"/>
    </source>
</evidence>
<sequence>MSKGRVCLDTSTILKWLILEGYTVVCFLANVGQEEDWAAVEKKALAIGAERMVIEDLQREFVEELVFRAIQCNAIYEDRYLLGTSLARPVIARAQVRVAQQYNCEYLSHGCTGKGNDQVRFELAFMACNPSLKVIAPWRMPEFIKKFQGRADLLKFAAENNIPVSSTPKAPWSMDDNLVHCSYEAGVLEDPDHTPPKELWTRTVDPTDAPDKPYEFTIHFEKGIPVKVVTPDQTATDSVELFKLLNKIGHDNGVGRVDIVENRFIGLKSRGCYDTPGLTIARLAHLDLEGLVMDSKVRKLRDQFVTLEWSHCLYNGMYFTPEREFLENSIIFSQQHVTGEVRMSVYKGNAYVLGRKSDASNLYSQEDASMDSLETFSPMDTTGFIAIQAIRLKKFGLQKIQDGQPLSKTFVVAACKPLTNHGSRDESDVIVHSDPCYAANPTSSFSMIGSRGLAGVFWPGAGSRSKLTVLLGPGIQLSSHRPRSSSPARCWRAAYSSATSTSSTTTTTTSTSTTPTSGTVEINGKQYATDAWFNIPSTVLSLTGRKLHLQKDHPVSITRQIVESVFPKSTYRTYNHFDPVVSTHENFDSLGFPPDHPGRARSDTYYVNRDTLLRTHTSAHEAHLFGARESDGYLISADVYRRDEVDRSHYPVFHQMEGARVWNRQTVPGGDVARAVYEDLRRLPEHGMQVEDPNPPFHADRNPLQEKYHTPEEAEAVAAHLKRSLELMVCEIFSRAKSAAAAAAGGEQQQEQEPLRVRWVEAYFPFTSPSWELEVFYQGDWLEVLGCGVSKQELLINAGVPSRIGWAFGIGLERIAMLLFQIPDIRLFWSRDERFLSQFRGVQDNLALLKPFVPFSKHPACYKDVSFWLRAASAAGGNSRRANVHDWHENDLMEVVRDVAGDVAEDVRLVDEFTHPKTGRRSLCYRINYRSLERTLTNLETNDMHERVVKELVDKLGVEIR</sequence>
<dbReference type="InterPro" id="IPR005121">
    <property type="entry name" value="Fdx_antiC-bd"/>
</dbReference>
<dbReference type="Gene3D" id="3.30.930.10">
    <property type="entry name" value="Bira Bifunctional Protein, Domain 2"/>
    <property type="match status" value="1"/>
</dbReference>
<dbReference type="CDD" id="cd00496">
    <property type="entry name" value="PheRS_alpha_core"/>
    <property type="match status" value="1"/>
</dbReference>
<dbReference type="GO" id="GO:0004826">
    <property type="term" value="F:phenylalanine-tRNA ligase activity"/>
    <property type="evidence" value="ECO:0007669"/>
    <property type="project" value="UniProtKB-EC"/>
</dbReference>
<evidence type="ECO:0000256" key="16">
    <source>
        <dbReference type="ARBA" id="ARBA00023146"/>
    </source>
</evidence>
<dbReference type="InterPro" id="IPR036690">
    <property type="entry name" value="Fdx_antiC-bd_sf"/>
</dbReference>
<dbReference type="PROSITE" id="PS51447">
    <property type="entry name" value="FDX_ACB"/>
    <property type="match status" value="1"/>
</dbReference>
<comment type="pathway">
    <text evidence="2">Amino-acid biosynthesis; L-arginine biosynthesis; L-arginine from L-ornithine and carbamoyl phosphate: step 2/3.</text>
</comment>
<evidence type="ECO:0000256" key="8">
    <source>
        <dbReference type="ARBA" id="ARBA00022571"/>
    </source>
</evidence>
<evidence type="ECO:0000256" key="12">
    <source>
        <dbReference type="ARBA" id="ARBA00022840"/>
    </source>
</evidence>
<evidence type="ECO:0000256" key="15">
    <source>
        <dbReference type="ARBA" id="ARBA00023128"/>
    </source>
</evidence>
<evidence type="ECO:0000256" key="5">
    <source>
        <dbReference type="ARBA" id="ARBA00012286"/>
    </source>
</evidence>
<dbReference type="GeneID" id="89940711"/>
<evidence type="ECO:0000256" key="7">
    <source>
        <dbReference type="ARBA" id="ARBA00014810"/>
    </source>
</evidence>
<dbReference type="EMBL" id="MU853334">
    <property type="protein sequence ID" value="KAK4115478.1"/>
    <property type="molecule type" value="Genomic_DNA"/>
</dbReference>
<dbReference type="Pfam" id="PF00764">
    <property type="entry name" value="Arginosuc_synth"/>
    <property type="match status" value="1"/>
</dbReference>
<evidence type="ECO:0000256" key="20">
    <source>
        <dbReference type="ARBA" id="ARBA00057761"/>
    </source>
</evidence>
<evidence type="ECO:0000256" key="10">
    <source>
        <dbReference type="ARBA" id="ARBA00022605"/>
    </source>
</evidence>
<dbReference type="InterPro" id="IPR018223">
    <property type="entry name" value="Arginosuc_synth_CS"/>
</dbReference>
<keyword evidence="8" id="KW-0055">Arginine biosynthesis</keyword>
<dbReference type="PANTHER" id="PTHR11587">
    <property type="entry name" value="ARGININOSUCCINATE SYNTHASE"/>
    <property type="match status" value="1"/>
</dbReference>
<organism evidence="25 26">
    <name type="scientific">Canariomyces notabilis</name>
    <dbReference type="NCBI Taxonomy" id="2074819"/>
    <lineage>
        <taxon>Eukaryota</taxon>
        <taxon>Fungi</taxon>
        <taxon>Dikarya</taxon>
        <taxon>Ascomycota</taxon>
        <taxon>Pezizomycotina</taxon>
        <taxon>Sordariomycetes</taxon>
        <taxon>Sordariomycetidae</taxon>
        <taxon>Sordariales</taxon>
        <taxon>Chaetomiaceae</taxon>
        <taxon>Canariomyces</taxon>
    </lineage>
</organism>
<keyword evidence="16" id="KW-0030">Aminoacyl-tRNA synthetase</keyword>
<keyword evidence="10" id="KW-0028">Amino-acid biosynthesis</keyword>
<dbReference type="GO" id="GO:0006526">
    <property type="term" value="P:L-arginine biosynthetic process"/>
    <property type="evidence" value="ECO:0007669"/>
    <property type="project" value="UniProtKB-KW"/>
</dbReference>
<evidence type="ECO:0000313" key="25">
    <source>
        <dbReference type="EMBL" id="KAK4115478.1"/>
    </source>
</evidence>
<dbReference type="Pfam" id="PF01409">
    <property type="entry name" value="tRNA-synt_2d"/>
    <property type="match status" value="2"/>
</dbReference>
<keyword evidence="11" id="KW-0547">Nucleotide-binding</keyword>
<evidence type="ECO:0000259" key="23">
    <source>
        <dbReference type="PROSITE" id="PS50862"/>
    </source>
</evidence>
<dbReference type="FunFam" id="3.30.930.10:FF:000053">
    <property type="entry name" value="Phenylalanyl-tRNA synthetase mitochondrial"/>
    <property type="match status" value="1"/>
</dbReference>
<dbReference type="InterPro" id="IPR024074">
    <property type="entry name" value="AS_cat/multimer_dom_body"/>
</dbReference>
<dbReference type="AlphaFoldDB" id="A0AAN6YVX0"/>
<evidence type="ECO:0000259" key="24">
    <source>
        <dbReference type="PROSITE" id="PS51447"/>
    </source>
</evidence>
<dbReference type="Pfam" id="PF03147">
    <property type="entry name" value="FDX-ACB"/>
    <property type="match status" value="1"/>
</dbReference>
<dbReference type="GO" id="GO:0004055">
    <property type="term" value="F:argininosuccinate synthase activity"/>
    <property type="evidence" value="ECO:0007669"/>
    <property type="project" value="UniProtKB-EC"/>
</dbReference>
<evidence type="ECO:0000256" key="2">
    <source>
        <dbReference type="ARBA" id="ARBA00004967"/>
    </source>
</evidence>
<evidence type="ECO:0000256" key="18">
    <source>
        <dbReference type="ARBA" id="ARBA00031194"/>
    </source>
</evidence>
<dbReference type="Gene3D" id="3.30.70.380">
    <property type="entry name" value="Ferrodoxin-fold anticodon-binding domain"/>
    <property type="match status" value="1"/>
</dbReference>
<evidence type="ECO:0000256" key="9">
    <source>
        <dbReference type="ARBA" id="ARBA00022598"/>
    </source>
</evidence>
<evidence type="ECO:0000313" key="26">
    <source>
        <dbReference type="Proteomes" id="UP001302812"/>
    </source>
</evidence>
<evidence type="ECO:0000256" key="1">
    <source>
        <dbReference type="ARBA" id="ARBA00004305"/>
    </source>
</evidence>
<comment type="catalytic activity">
    <reaction evidence="19">
        <text>tRNA(Phe) + L-phenylalanine + ATP = L-phenylalanyl-tRNA(Phe) + AMP + diphosphate + H(+)</text>
        <dbReference type="Rhea" id="RHEA:19413"/>
        <dbReference type="Rhea" id="RHEA-COMP:9668"/>
        <dbReference type="Rhea" id="RHEA-COMP:9699"/>
        <dbReference type="ChEBI" id="CHEBI:15378"/>
        <dbReference type="ChEBI" id="CHEBI:30616"/>
        <dbReference type="ChEBI" id="CHEBI:33019"/>
        <dbReference type="ChEBI" id="CHEBI:58095"/>
        <dbReference type="ChEBI" id="CHEBI:78442"/>
        <dbReference type="ChEBI" id="CHEBI:78531"/>
        <dbReference type="ChEBI" id="CHEBI:456215"/>
        <dbReference type="EC" id="6.1.1.20"/>
    </reaction>
</comment>
<dbReference type="Proteomes" id="UP001302812">
    <property type="component" value="Unassembled WGS sequence"/>
</dbReference>
<dbReference type="GO" id="GO:0000053">
    <property type="term" value="P:argininosuccinate metabolic process"/>
    <property type="evidence" value="ECO:0007669"/>
    <property type="project" value="TreeGrafter"/>
</dbReference>
<dbReference type="SMART" id="SM00896">
    <property type="entry name" value="FDX-ACB"/>
    <property type="match status" value="1"/>
</dbReference>
<dbReference type="InterPro" id="IPR023434">
    <property type="entry name" value="Arginosuc_synth_type_1_subfam"/>
</dbReference>
<reference evidence="25" key="1">
    <citation type="journal article" date="2023" name="Mol. Phylogenet. Evol.">
        <title>Genome-scale phylogeny and comparative genomics of the fungal order Sordariales.</title>
        <authorList>
            <person name="Hensen N."/>
            <person name="Bonometti L."/>
            <person name="Westerberg I."/>
            <person name="Brannstrom I.O."/>
            <person name="Guillou S."/>
            <person name="Cros-Aarteil S."/>
            <person name="Calhoun S."/>
            <person name="Haridas S."/>
            <person name="Kuo A."/>
            <person name="Mondo S."/>
            <person name="Pangilinan J."/>
            <person name="Riley R."/>
            <person name="LaButti K."/>
            <person name="Andreopoulos B."/>
            <person name="Lipzen A."/>
            <person name="Chen C."/>
            <person name="Yan M."/>
            <person name="Daum C."/>
            <person name="Ng V."/>
            <person name="Clum A."/>
            <person name="Steindorff A."/>
            <person name="Ohm R.A."/>
            <person name="Martin F."/>
            <person name="Silar P."/>
            <person name="Natvig D.O."/>
            <person name="Lalanne C."/>
            <person name="Gautier V."/>
            <person name="Ament-Velasquez S.L."/>
            <person name="Kruys A."/>
            <person name="Hutchinson M.I."/>
            <person name="Powell A.J."/>
            <person name="Barry K."/>
            <person name="Miller A.N."/>
            <person name="Grigoriev I.V."/>
            <person name="Debuchy R."/>
            <person name="Gladieux P."/>
            <person name="Hiltunen Thoren M."/>
            <person name="Johannesson H."/>
        </authorList>
    </citation>
    <scope>NUCLEOTIDE SEQUENCE</scope>
    <source>
        <strain evidence="25">CBS 508.74</strain>
    </source>
</reference>
<evidence type="ECO:0000256" key="14">
    <source>
        <dbReference type="ARBA" id="ARBA00022946"/>
    </source>
</evidence>
<dbReference type="NCBIfam" id="TIGR00469">
    <property type="entry name" value="pheS_mito"/>
    <property type="match status" value="1"/>
</dbReference>
<dbReference type="SUPFAM" id="SSF52402">
    <property type="entry name" value="Adenine nucleotide alpha hydrolases-like"/>
    <property type="match status" value="1"/>
</dbReference>
<dbReference type="SUPFAM" id="SSF69864">
    <property type="entry name" value="Argininosuccinate synthetase, C-terminal domain"/>
    <property type="match status" value="1"/>
</dbReference>
<protein>
    <recommendedName>
        <fullName evidence="7">Argininosuccinate synthase</fullName>
        <ecNumber evidence="6">6.1.1.20</ecNumber>
        <ecNumber evidence="5">6.3.4.5</ecNumber>
    </recommendedName>
    <alternativeName>
        <fullName evidence="17">Citrulline--aspartate ligase</fullName>
    </alternativeName>
    <alternativeName>
        <fullName evidence="22">Phenylalanine--tRNA ligase, mitochondrial</fullName>
    </alternativeName>
    <alternativeName>
        <fullName evidence="18">Phenylalanyl-tRNA synthetase</fullName>
    </alternativeName>
</protein>
<feature type="domain" description="Aminoacyl-transfer RNA synthetases class-II family profile" evidence="23">
    <location>
        <begin position="637"/>
        <end position="851"/>
    </location>
</feature>
<evidence type="ECO:0000256" key="11">
    <source>
        <dbReference type="ARBA" id="ARBA00022741"/>
    </source>
</evidence>
<dbReference type="PROSITE" id="PS00565">
    <property type="entry name" value="ARGININOSUCCIN_SYN_2"/>
    <property type="match status" value="1"/>
</dbReference>